<dbReference type="PANTHER" id="PTHR43876:SF7">
    <property type="entry name" value="UBIQUINONE BIOSYNTHESIS MONOOXYGENASE COQ6, MITOCHONDRIAL"/>
    <property type="match status" value="1"/>
</dbReference>
<organism evidence="9 12">
    <name type="scientific">Methylopila capsulata</name>
    <dbReference type="NCBI Taxonomy" id="61654"/>
    <lineage>
        <taxon>Bacteria</taxon>
        <taxon>Pseudomonadati</taxon>
        <taxon>Pseudomonadota</taxon>
        <taxon>Alphaproteobacteria</taxon>
        <taxon>Hyphomicrobiales</taxon>
        <taxon>Methylopilaceae</taxon>
        <taxon>Methylopila</taxon>
    </lineage>
</organism>
<dbReference type="Pfam" id="PF01494">
    <property type="entry name" value="FAD_binding_3"/>
    <property type="match status" value="1"/>
</dbReference>
<dbReference type="InterPro" id="IPR036188">
    <property type="entry name" value="FAD/NAD-bd_sf"/>
</dbReference>
<evidence type="ECO:0000256" key="2">
    <source>
        <dbReference type="ARBA" id="ARBA00004749"/>
    </source>
</evidence>
<dbReference type="GO" id="GO:0006744">
    <property type="term" value="P:ubiquinone biosynthetic process"/>
    <property type="evidence" value="ECO:0007669"/>
    <property type="project" value="InterPro"/>
</dbReference>
<dbReference type="SUPFAM" id="SSF51905">
    <property type="entry name" value="FAD/NAD(P)-binding domain"/>
    <property type="match status" value="1"/>
</dbReference>
<keyword evidence="7" id="KW-0503">Monooxygenase</keyword>
<dbReference type="EC" id="1.14.13.-" evidence="10"/>
<dbReference type="Proteomes" id="UP001143400">
    <property type="component" value="Unassembled WGS sequence"/>
</dbReference>
<dbReference type="InterPro" id="IPR051205">
    <property type="entry name" value="UbiH/COQ6_monooxygenase"/>
</dbReference>
<accession>A0A9W6IYF2</accession>
<evidence type="ECO:0000256" key="1">
    <source>
        <dbReference type="ARBA" id="ARBA00001974"/>
    </source>
</evidence>
<proteinExistence type="inferred from homology"/>
<keyword evidence="5" id="KW-0274">FAD</keyword>
<dbReference type="GO" id="GO:0004497">
    <property type="term" value="F:monooxygenase activity"/>
    <property type="evidence" value="ECO:0007669"/>
    <property type="project" value="UniProtKB-KW"/>
</dbReference>
<comment type="pathway">
    <text evidence="2">Cofactor biosynthesis; ubiquinone biosynthesis.</text>
</comment>
<dbReference type="InterPro" id="IPR002938">
    <property type="entry name" value="FAD-bd"/>
</dbReference>
<evidence type="ECO:0000313" key="10">
    <source>
        <dbReference type="EMBL" id="MBM7853222.1"/>
    </source>
</evidence>
<protein>
    <submittedName>
        <fullName evidence="9">2-octaprenyl-6-methoxyphenol hydroxylase</fullName>
        <ecNumber evidence="10">1.14.13.-</ecNumber>
    </submittedName>
</protein>
<dbReference type="EMBL" id="JAFBCY010000004">
    <property type="protein sequence ID" value="MBM7853222.1"/>
    <property type="molecule type" value="Genomic_DNA"/>
</dbReference>
<dbReference type="GO" id="GO:0016705">
    <property type="term" value="F:oxidoreductase activity, acting on paired donors, with incorporation or reduction of molecular oxygen"/>
    <property type="evidence" value="ECO:0007669"/>
    <property type="project" value="InterPro"/>
</dbReference>
<comment type="similarity">
    <text evidence="3">Belongs to the UbiH/COQ6 family.</text>
</comment>
<dbReference type="RefSeq" id="WP_204951682.1">
    <property type="nucleotide sequence ID" value="NZ_BSFF01000010.1"/>
</dbReference>
<evidence type="ECO:0000313" key="11">
    <source>
        <dbReference type="Proteomes" id="UP000758856"/>
    </source>
</evidence>
<evidence type="ECO:0000256" key="5">
    <source>
        <dbReference type="ARBA" id="ARBA00022827"/>
    </source>
</evidence>
<evidence type="ECO:0000256" key="6">
    <source>
        <dbReference type="ARBA" id="ARBA00023002"/>
    </source>
</evidence>
<dbReference type="EMBL" id="BSFF01000010">
    <property type="protein sequence ID" value="GLK57564.1"/>
    <property type="molecule type" value="Genomic_DNA"/>
</dbReference>
<reference evidence="10 11" key="2">
    <citation type="submission" date="2021-01" db="EMBL/GenBank/DDBJ databases">
        <title>Genomic Encyclopedia of Type Strains, Phase IV (KMG-IV): sequencing the most valuable type-strain genomes for metagenomic binning, comparative biology and taxonomic classification.</title>
        <authorList>
            <person name="Goeker M."/>
        </authorList>
    </citation>
    <scope>NUCLEOTIDE SEQUENCE [LARGE SCALE GENOMIC DNA]</scope>
    <source>
        <strain evidence="10 11">DSM 6130</strain>
    </source>
</reference>
<dbReference type="Gene3D" id="3.50.50.60">
    <property type="entry name" value="FAD/NAD(P)-binding domain"/>
    <property type="match status" value="2"/>
</dbReference>
<dbReference type="AlphaFoldDB" id="A0A9W6IYF2"/>
<gene>
    <name evidence="9" type="primary">ubiH</name>
    <name evidence="9" type="ORF">GCM10008170_35840</name>
    <name evidence="10" type="ORF">JOD31_003473</name>
</gene>
<keyword evidence="6 10" id="KW-0560">Oxidoreductase</keyword>
<evidence type="ECO:0000313" key="12">
    <source>
        <dbReference type="Proteomes" id="UP001143400"/>
    </source>
</evidence>
<evidence type="ECO:0000256" key="4">
    <source>
        <dbReference type="ARBA" id="ARBA00022630"/>
    </source>
</evidence>
<dbReference type="NCBIfam" id="TIGR01988">
    <property type="entry name" value="Ubi-OHases"/>
    <property type="match status" value="1"/>
</dbReference>
<keyword evidence="4" id="KW-0285">Flavoprotein</keyword>
<reference evidence="9" key="3">
    <citation type="submission" date="2023-01" db="EMBL/GenBank/DDBJ databases">
        <authorList>
            <person name="Sun Q."/>
            <person name="Evtushenko L."/>
        </authorList>
    </citation>
    <scope>NUCLEOTIDE SEQUENCE</scope>
    <source>
        <strain evidence="9">VKM B-1606</strain>
    </source>
</reference>
<evidence type="ECO:0000256" key="7">
    <source>
        <dbReference type="ARBA" id="ARBA00023033"/>
    </source>
</evidence>
<evidence type="ECO:0000259" key="8">
    <source>
        <dbReference type="Pfam" id="PF01494"/>
    </source>
</evidence>
<dbReference type="Proteomes" id="UP000758856">
    <property type="component" value="Unassembled WGS sequence"/>
</dbReference>
<keyword evidence="11" id="KW-1185">Reference proteome</keyword>
<evidence type="ECO:0000256" key="3">
    <source>
        <dbReference type="ARBA" id="ARBA00005349"/>
    </source>
</evidence>
<reference evidence="9" key="1">
    <citation type="journal article" date="2014" name="Int. J. Syst. Evol. Microbiol.">
        <title>Complete genome sequence of Corynebacterium casei LMG S-19264T (=DSM 44701T), isolated from a smear-ripened cheese.</title>
        <authorList>
            <consortium name="US DOE Joint Genome Institute (JGI-PGF)"/>
            <person name="Walter F."/>
            <person name="Albersmeier A."/>
            <person name="Kalinowski J."/>
            <person name="Ruckert C."/>
        </authorList>
    </citation>
    <scope>NUCLEOTIDE SEQUENCE</scope>
    <source>
        <strain evidence="9">VKM B-1606</strain>
    </source>
</reference>
<comment type="caution">
    <text evidence="9">The sequence shown here is derived from an EMBL/GenBank/DDBJ whole genome shotgun (WGS) entry which is preliminary data.</text>
</comment>
<name>A0A9W6IYF2_9HYPH</name>
<comment type="cofactor">
    <cofactor evidence="1">
        <name>FAD</name>
        <dbReference type="ChEBI" id="CHEBI:57692"/>
    </cofactor>
</comment>
<dbReference type="PRINTS" id="PR00420">
    <property type="entry name" value="RNGMNOXGNASE"/>
</dbReference>
<feature type="domain" description="FAD-binding" evidence="8">
    <location>
        <begin position="7"/>
        <end position="318"/>
    </location>
</feature>
<dbReference type="GO" id="GO:0071949">
    <property type="term" value="F:FAD binding"/>
    <property type="evidence" value="ECO:0007669"/>
    <property type="project" value="InterPro"/>
</dbReference>
<dbReference type="InterPro" id="IPR010971">
    <property type="entry name" value="UbiH/COQ6"/>
</dbReference>
<sequence>MKDAMTADVAVVGGGPAGLLAALLCARAGASVALIAAPLPLDARTTALLDRSVAALRDAGLWEPLAAAAAPLRKLRVIDGGRRLVRAPEVLFDAAELKLEAFGWNVPNVALVAALREALAAEPTATLIDAAAVASRPGEDDVEIELADGRVVRAALAIAADGKRSLMREAAGLALPLTPRSQTALAFTADHERDHDGVSTEIHFEEGPFTLVPMPGGRRSSVVWVVRPAQAEDLQALSPEAFGEAATHRAGRLLGAMTPVGRVGAFPIAVGAAPRLAGRRTLLVGEAGHALPPIGAQGLNLGVRDAVAAADQVGRAIAAGRDVGGLPTLAGYMRDRATDVWSRTLATEGLNRTLTSAHPSLHAVRGAGLAALQAIGPLRRFVMRQGIGGAA</sequence>
<evidence type="ECO:0000313" key="9">
    <source>
        <dbReference type="EMBL" id="GLK57564.1"/>
    </source>
</evidence>
<dbReference type="PANTHER" id="PTHR43876">
    <property type="entry name" value="UBIQUINONE BIOSYNTHESIS MONOOXYGENASE COQ6, MITOCHONDRIAL"/>
    <property type="match status" value="1"/>
</dbReference>